<reference evidence="1 2" key="1">
    <citation type="submission" date="2024-02" db="EMBL/GenBank/DDBJ databases">
        <title>High-quality chromosome-scale genome assembly of Pensacola bahiagrass (Paspalum notatum Flugge var. saurae).</title>
        <authorList>
            <person name="Vega J.M."/>
            <person name="Podio M."/>
            <person name="Orjuela J."/>
            <person name="Siena L.A."/>
            <person name="Pessino S.C."/>
            <person name="Combes M.C."/>
            <person name="Mariac C."/>
            <person name="Albertini E."/>
            <person name="Pupilli F."/>
            <person name="Ortiz J.P.A."/>
            <person name="Leblanc O."/>
        </authorList>
    </citation>
    <scope>NUCLEOTIDE SEQUENCE [LARGE SCALE GENOMIC DNA]</scope>
    <source>
        <strain evidence="1">R1</strain>
        <tissue evidence="1">Leaf</tissue>
    </source>
</reference>
<evidence type="ECO:0000313" key="2">
    <source>
        <dbReference type="Proteomes" id="UP001341281"/>
    </source>
</evidence>
<keyword evidence="2" id="KW-1185">Reference proteome</keyword>
<protein>
    <submittedName>
        <fullName evidence="1">Uncharacterized protein</fullName>
    </submittedName>
</protein>
<dbReference type="AlphaFoldDB" id="A0AAQ3UZA9"/>
<sequence length="59" mass="6516">MSEETVKVQNRPRNVSAMYAPAMGVIQTAPVQLLTLRTDGTVASWSCVVRYTTRFDATP</sequence>
<gene>
    <name evidence="1" type="ORF">U9M48_043469</name>
</gene>
<name>A0AAQ3UZA9_PASNO</name>
<evidence type="ECO:0000313" key="1">
    <source>
        <dbReference type="EMBL" id="WVZ97974.1"/>
    </source>
</evidence>
<accession>A0AAQ3UZA9</accession>
<dbReference type="EMBL" id="CP144754">
    <property type="protein sequence ID" value="WVZ97974.1"/>
    <property type="molecule type" value="Genomic_DNA"/>
</dbReference>
<organism evidence="1 2">
    <name type="scientific">Paspalum notatum var. saurae</name>
    <dbReference type="NCBI Taxonomy" id="547442"/>
    <lineage>
        <taxon>Eukaryota</taxon>
        <taxon>Viridiplantae</taxon>
        <taxon>Streptophyta</taxon>
        <taxon>Embryophyta</taxon>
        <taxon>Tracheophyta</taxon>
        <taxon>Spermatophyta</taxon>
        <taxon>Magnoliopsida</taxon>
        <taxon>Liliopsida</taxon>
        <taxon>Poales</taxon>
        <taxon>Poaceae</taxon>
        <taxon>PACMAD clade</taxon>
        <taxon>Panicoideae</taxon>
        <taxon>Andropogonodae</taxon>
        <taxon>Paspaleae</taxon>
        <taxon>Paspalinae</taxon>
        <taxon>Paspalum</taxon>
    </lineage>
</organism>
<proteinExistence type="predicted"/>
<dbReference type="Proteomes" id="UP001341281">
    <property type="component" value="Chromosome 10"/>
</dbReference>